<dbReference type="Pfam" id="PF26215">
    <property type="entry name" value="HTH_animal"/>
    <property type="match status" value="1"/>
</dbReference>
<feature type="compositionally biased region" description="Low complexity" evidence="1">
    <location>
        <begin position="89"/>
        <end position="100"/>
    </location>
</feature>
<keyword evidence="4" id="KW-1185">Reference proteome</keyword>
<evidence type="ECO:0000259" key="2">
    <source>
        <dbReference type="Pfam" id="PF26215"/>
    </source>
</evidence>
<dbReference type="OrthoDB" id="6143221at2759"/>
<evidence type="ECO:0000313" key="3">
    <source>
        <dbReference type="EMBL" id="VDN12117.1"/>
    </source>
</evidence>
<reference evidence="3 4" key="1">
    <citation type="submission" date="2018-11" db="EMBL/GenBank/DDBJ databases">
        <authorList>
            <consortium name="Pathogen Informatics"/>
        </authorList>
    </citation>
    <scope>NUCLEOTIDE SEQUENCE [LARGE SCALE GENOMIC DNA]</scope>
</reference>
<feature type="domain" description="Helix-turn-helix" evidence="2">
    <location>
        <begin position="37"/>
        <end position="80"/>
    </location>
</feature>
<dbReference type="PANTHER" id="PTHR21301">
    <property type="entry name" value="REVERSE TRANSCRIPTASE"/>
    <property type="match status" value="1"/>
</dbReference>
<dbReference type="InterPro" id="IPR058912">
    <property type="entry name" value="HTH_animal"/>
</dbReference>
<gene>
    <name evidence="3" type="ORF">DILT_LOCUS7948</name>
</gene>
<accession>A0A3P7LK38</accession>
<protein>
    <recommendedName>
        <fullName evidence="2">Helix-turn-helix domain-containing protein</fullName>
    </recommendedName>
</protein>
<proteinExistence type="predicted"/>
<dbReference type="AlphaFoldDB" id="A0A3P7LK38"/>
<sequence length="117" mass="13327">MEEEANNQLPFLDVQFTKPADGKIWKTVYRKTTNTWRILHFQSNHPVGHKRDCVRTLFRRVQTRCSDDSGKQEEMKDLHVLLKPKVIRSPSSASASKSLSFIGRAKESQNSGSPSPT</sequence>
<name>A0A3P7LK38_DIBLA</name>
<dbReference type="PANTHER" id="PTHR21301:SF10">
    <property type="entry name" value="REVERSE TRANSCRIPTASE DOMAIN-CONTAINING PROTEIN"/>
    <property type="match status" value="1"/>
</dbReference>
<feature type="region of interest" description="Disordered" evidence="1">
    <location>
        <begin position="89"/>
        <end position="117"/>
    </location>
</feature>
<dbReference type="Proteomes" id="UP000281553">
    <property type="component" value="Unassembled WGS sequence"/>
</dbReference>
<organism evidence="3 4">
    <name type="scientific">Dibothriocephalus latus</name>
    <name type="common">Fish tapeworm</name>
    <name type="synonym">Diphyllobothrium latum</name>
    <dbReference type="NCBI Taxonomy" id="60516"/>
    <lineage>
        <taxon>Eukaryota</taxon>
        <taxon>Metazoa</taxon>
        <taxon>Spiralia</taxon>
        <taxon>Lophotrochozoa</taxon>
        <taxon>Platyhelminthes</taxon>
        <taxon>Cestoda</taxon>
        <taxon>Eucestoda</taxon>
        <taxon>Diphyllobothriidea</taxon>
        <taxon>Diphyllobothriidae</taxon>
        <taxon>Dibothriocephalus</taxon>
    </lineage>
</organism>
<evidence type="ECO:0000256" key="1">
    <source>
        <dbReference type="SAM" id="MobiDB-lite"/>
    </source>
</evidence>
<evidence type="ECO:0000313" key="4">
    <source>
        <dbReference type="Proteomes" id="UP000281553"/>
    </source>
</evidence>
<feature type="compositionally biased region" description="Polar residues" evidence="1">
    <location>
        <begin position="108"/>
        <end position="117"/>
    </location>
</feature>
<dbReference type="EMBL" id="UYRU01053069">
    <property type="protein sequence ID" value="VDN12117.1"/>
    <property type="molecule type" value="Genomic_DNA"/>
</dbReference>